<reference evidence="1" key="2">
    <citation type="submission" date="2025-09" db="UniProtKB">
        <authorList>
            <consortium name="EnsemblPlants"/>
        </authorList>
    </citation>
    <scope>IDENTIFICATION</scope>
</reference>
<keyword evidence="2" id="KW-1185">Reference proteome</keyword>
<organism evidence="1 2">
    <name type="scientific">Avena sativa</name>
    <name type="common">Oat</name>
    <dbReference type="NCBI Taxonomy" id="4498"/>
    <lineage>
        <taxon>Eukaryota</taxon>
        <taxon>Viridiplantae</taxon>
        <taxon>Streptophyta</taxon>
        <taxon>Embryophyta</taxon>
        <taxon>Tracheophyta</taxon>
        <taxon>Spermatophyta</taxon>
        <taxon>Magnoliopsida</taxon>
        <taxon>Liliopsida</taxon>
        <taxon>Poales</taxon>
        <taxon>Poaceae</taxon>
        <taxon>BOP clade</taxon>
        <taxon>Pooideae</taxon>
        <taxon>Poodae</taxon>
        <taxon>Poeae</taxon>
        <taxon>Poeae Chloroplast Group 1 (Aveneae type)</taxon>
        <taxon>Aveninae</taxon>
        <taxon>Avena</taxon>
    </lineage>
</organism>
<evidence type="ECO:0000313" key="2">
    <source>
        <dbReference type="Proteomes" id="UP001732700"/>
    </source>
</evidence>
<accession>A0ACD5YVJ7</accession>
<name>A0ACD5YVJ7_AVESA</name>
<proteinExistence type="predicted"/>
<protein>
    <submittedName>
        <fullName evidence="1">Uncharacterized protein</fullName>
    </submittedName>
</protein>
<evidence type="ECO:0000313" key="1">
    <source>
        <dbReference type="EnsemblPlants" id="AVESA.00010b.r2.6AG1045270.1.CDS"/>
    </source>
</evidence>
<sequence length="392" mass="43782">MEFTIQEMKERKVHRLALVLSYLVIVTRGNDIRSINHGETTSDIVTGLKINKFIEMDGGDIFDCVDVNLQPAFNHPLLKDHKIQMEPSTFPIGMDVELPSPHHTISQAQPPIVSCPRGTVPIRRNNIRNHIASESIDEEIGKDKQHEAVGIQYRHDDIYGTRAIINVYEPKVKNGSKDLTASVIKIYNGPGLVEAIVAGYLVSPELSGDNFARFHVAWDDVIGNKSCYDHTCPGFVQVSHEFGLGGRLRPVSVYNGPQYFITVMMFKDPKTKNWWVICCQENTPIGYWPSSLFTYIKDKGETAFWGGRVSGPTASEDSPPVGSGHFAEEGYGKASFIRHIQIVDKNNKYVNPDFNKAFPSTSFSGKFTVDGYGVDNYGMHMYYGGPGNLSRQ</sequence>
<dbReference type="Proteomes" id="UP001732700">
    <property type="component" value="Chromosome 6A"/>
</dbReference>
<reference evidence="1" key="1">
    <citation type="submission" date="2021-05" db="EMBL/GenBank/DDBJ databases">
        <authorList>
            <person name="Scholz U."/>
            <person name="Mascher M."/>
            <person name="Fiebig A."/>
        </authorList>
    </citation>
    <scope>NUCLEOTIDE SEQUENCE [LARGE SCALE GENOMIC DNA]</scope>
</reference>
<dbReference type="EnsemblPlants" id="AVESA.00010b.r2.6AG1045270.1">
    <property type="protein sequence ID" value="AVESA.00010b.r2.6AG1045270.1.CDS"/>
    <property type="gene ID" value="AVESA.00010b.r2.6AG1045270"/>
</dbReference>